<dbReference type="InterPro" id="IPR014794">
    <property type="entry name" value="DUF1779"/>
</dbReference>
<dbReference type="RefSeq" id="WP_119113817.1">
    <property type="nucleotide sequence ID" value="NZ_CBCSEO010000006.1"/>
</dbReference>
<evidence type="ECO:0000313" key="2">
    <source>
        <dbReference type="Proteomes" id="UP000265816"/>
    </source>
</evidence>
<keyword evidence="2" id="KW-1185">Reference proteome</keyword>
<sequence length="247" mass="28301">MKKLLLLVSFFGIIGFVMLQAGNRTTVADSGQVLPKLAEVLGDEHILINGWSIYARERMEDVQTQQDLDNLVSGLKSKLPEWTWKQEESKQQRTLTAVSDSTRHQEKLKIITTDTDGRLHTYVMYEVRGHSWNDKTETFLNTEIKNRLFDIFREKAKVFSCIKGELSDKMDTSLPIYMKRLLKSFDAEELEALKEHSFISTSAFSPLFDTSMTDEHKMNLQLGIRKTQDMGGKTTIVVGTPIITIEY</sequence>
<dbReference type="OrthoDB" id="2374820at2"/>
<comment type="caution">
    <text evidence="1">The sequence shown here is derived from an EMBL/GenBank/DDBJ whole genome shotgun (WGS) entry which is preliminary data.</text>
</comment>
<reference evidence="1 2" key="1">
    <citation type="submission" date="2018-08" db="EMBL/GenBank/DDBJ databases">
        <title>Bacillus jemisoniae sp. nov., Bacillus chryseoplanitiae sp. nov., Bacillus resnikiae sp. nov., and Bacillus frankliniae sp. nov., isolated from Viking spacecraft and associated surfaces.</title>
        <authorList>
            <person name="Seuylemezian A."/>
            <person name="Vaishampayan P."/>
        </authorList>
    </citation>
    <scope>NUCLEOTIDE SEQUENCE [LARGE SCALE GENOMIC DNA]</scope>
    <source>
        <strain evidence="1 2">JJ-247</strain>
    </source>
</reference>
<dbReference type="Pfam" id="PF08680">
    <property type="entry name" value="DUF1779"/>
    <property type="match status" value="1"/>
</dbReference>
<organism evidence="1 2">
    <name type="scientific">Mesobacillus zeae</name>
    <dbReference type="NCBI Taxonomy" id="1917180"/>
    <lineage>
        <taxon>Bacteria</taxon>
        <taxon>Bacillati</taxon>
        <taxon>Bacillota</taxon>
        <taxon>Bacilli</taxon>
        <taxon>Bacillales</taxon>
        <taxon>Bacillaceae</taxon>
        <taxon>Mesobacillus</taxon>
    </lineage>
</organism>
<evidence type="ECO:0008006" key="3">
    <source>
        <dbReference type="Google" id="ProtNLM"/>
    </source>
</evidence>
<protein>
    <recommendedName>
        <fullName evidence="3">YwmB family TATA-box binding protein</fullName>
    </recommendedName>
</protein>
<dbReference type="InterPro" id="IPR036209">
    <property type="entry name" value="YwmB-like_sf"/>
</dbReference>
<dbReference type="EMBL" id="QWVT01000027">
    <property type="protein sequence ID" value="RID83458.1"/>
    <property type="molecule type" value="Genomic_DNA"/>
</dbReference>
<proteinExistence type="predicted"/>
<dbReference type="Proteomes" id="UP000265816">
    <property type="component" value="Unassembled WGS sequence"/>
</dbReference>
<accession>A0A398B3P0</accession>
<dbReference type="SUPFAM" id="SSF143842">
    <property type="entry name" value="YwmB-like"/>
    <property type="match status" value="1"/>
</dbReference>
<dbReference type="Gene3D" id="3.30.360.40">
    <property type="entry name" value="YwmB-like"/>
    <property type="match status" value="1"/>
</dbReference>
<dbReference type="AlphaFoldDB" id="A0A398B3P0"/>
<name>A0A398B3P0_9BACI</name>
<evidence type="ECO:0000313" key="1">
    <source>
        <dbReference type="EMBL" id="RID83458.1"/>
    </source>
</evidence>
<dbReference type="Gene3D" id="3.30.2030.10">
    <property type="entry name" value="YwmB-like"/>
    <property type="match status" value="1"/>
</dbReference>
<gene>
    <name evidence="1" type="ORF">D1970_15660</name>
</gene>